<sequence length="143" mass="16033">MKRMVKIPLSLCCFIVFCPPAQSAPSPDDTLLFYCPTDKGDRISLENQAGKLVLILNGESHVADETVQEISQTYRRNIERSPEYNVVSFHINGVEYSMGSFKNLATQAEPAGQFFSYSSDKNRMPDQLCSFGEDINNLSRLAK</sequence>
<evidence type="ECO:0000313" key="2">
    <source>
        <dbReference type="EMBL" id="SEA97149.1"/>
    </source>
</evidence>
<dbReference type="RefSeq" id="WP_139171522.1">
    <property type="nucleotide sequence ID" value="NZ_FNQS01000013.1"/>
</dbReference>
<accession>A0A1H4FIH2</accession>
<reference evidence="2 3" key="1">
    <citation type="submission" date="2016-10" db="EMBL/GenBank/DDBJ databases">
        <authorList>
            <person name="de Groot N.N."/>
        </authorList>
    </citation>
    <scope>NUCLEOTIDE SEQUENCE [LARGE SCALE GENOMIC DNA]</scope>
    <source>
        <strain evidence="2 3">ATCC 29281</strain>
    </source>
</reference>
<name>A0A1H4FIH2_9GAMM</name>
<keyword evidence="1" id="KW-0732">Signal</keyword>
<dbReference type="EMBL" id="FNQS01000013">
    <property type="protein sequence ID" value="SEA97149.1"/>
    <property type="molecule type" value="Genomic_DNA"/>
</dbReference>
<feature type="chain" id="PRO_5010576302" evidence="1">
    <location>
        <begin position="24"/>
        <end position="143"/>
    </location>
</feature>
<evidence type="ECO:0000256" key="1">
    <source>
        <dbReference type="SAM" id="SignalP"/>
    </source>
</evidence>
<proteinExistence type="predicted"/>
<keyword evidence="3" id="KW-1185">Reference proteome</keyword>
<protein>
    <submittedName>
        <fullName evidence="2">Uncharacterized protein</fullName>
    </submittedName>
</protein>
<dbReference type="GeneID" id="97765926"/>
<evidence type="ECO:0000313" key="3">
    <source>
        <dbReference type="Proteomes" id="UP000187280"/>
    </source>
</evidence>
<dbReference type="AlphaFoldDB" id="A0A1H4FIH2"/>
<organism evidence="2 3">
    <name type="scientific">Lonsdalea quercina</name>
    <dbReference type="NCBI Taxonomy" id="71657"/>
    <lineage>
        <taxon>Bacteria</taxon>
        <taxon>Pseudomonadati</taxon>
        <taxon>Pseudomonadota</taxon>
        <taxon>Gammaproteobacteria</taxon>
        <taxon>Enterobacterales</taxon>
        <taxon>Pectobacteriaceae</taxon>
        <taxon>Lonsdalea</taxon>
    </lineage>
</organism>
<gene>
    <name evidence="2" type="ORF">SAMN02982996_03085</name>
</gene>
<feature type="signal peptide" evidence="1">
    <location>
        <begin position="1"/>
        <end position="23"/>
    </location>
</feature>
<dbReference type="Proteomes" id="UP000187280">
    <property type="component" value="Unassembled WGS sequence"/>
</dbReference>